<evidence type="ECO:0000256" key="5">
    <source>
        <dbReference type="SAM" id="Phobius"/>
    </source>
</evidence>
<name>A0A1C3TYN8_9BRAD</name>
<feature type="transmembrane region" description="Helical" evidence="5">
    <location>
        <begin position="354"/>
        <end position="376"/>
    </location>
</feature>
<feature type="transmembrane region" description="Helical" evidence="5">
    <location>
        <begin position="265"/>
        <end position="283"/>
    </location>
</feature>
<feature type="transmembrane region" description="Helical" evidence="5">
    <location>
        <begin position="388"/>
        <end position="407"/>
    </location>
</feature>
<dbReference type="GO" id="GO:0016874">
    <property type="term" value="F:ligase activity"/>
    <property type="evidence" value="ECO:0007669"/>
    <property type="project" value="UniProtKB-KW"/>
</dbReference>
<comment type="subcellular location">
    <subcellularLocation>
        <location evidence="1">Membrane</location>
        <topology evidence="1">Multi-pass membrane protein</topology>
    </subcellularLocation>
</comment>
<dbReference type="AlphaFoldDB" id="A0A1C3TYN8"/>
<keyword evidence="4 5" id="KW-0472">Membrane</keyword>
<dbReference type="PANTHER" id="PTHR37422:SF13">
    <property type="entry name" value="LIPOPOLYSACCHARIDE BIOSYNTHESIS PROTEIN PA4999-RELATED"/>
    <property type="match status" value="1"/>
</dbReference>
<keyword evidence="8" id="KW-1185">Reference proteome</keyword>
<sequence length="472" mass="51702">MVSLATGGSREVVGSLHFAVGRAGATRLSRTPRVSLLIPIFVFALAMPMHFYIGPTRLSPYRLVLVATFIPCLVAWLSGSVGRVRLPDILMLLAAMWGAAVLVGVHGIEQGLQSAGIFVIETFGTFLFARRYIRDVFAFQRMVSALVLMVLCLLPFAIYENVTGSPILIQLFGKIFSVYNVAGSEPRFGLRRAQGPFEHFILFGIVCSSVFALSYYVFGSSARRGGRLVTGFVTMAVASSLSAGALLSVVVQSLLIGWDKVTASVARRWGILATAVTAAYFLVDLNSNRSPFTVFISYLTFNADNSYMRVHIWHFGMQSVMQHPIFGIGFKDWERPEWLGGSMDNFWLVTAVRYGVPGFLFIAGGLLSVCLGLGRLKNLSFDVAQCRKGLIVTLCGLALASCTVHLWDAPYVLLVFLLGSGMWMFEPRNWGSPAPSLLQRGPCGTTEARSNRPPVRRRGRVAAHRYSLTGKT</sequence>
<keyword evidence="7" id="KW-0436">Ligase</keyword>
<feature type="domain" description="O-antigen ligase-related" evidence="6">
    <location>
        <begin position="232"/>
        <end position="362"/>
    </location>
</feature>
<evidence type="ECO:0000256" key="1">
    <source>
        <dbReference type="ARBA" id="ARBA00004141"/>
    </source>
</evidence>
<keyword evidence="2 5" id="KW-0812">Transmembrane</keyword>
<evidence type="ECO:0000313" key="8">
    <source>
        <dbReference type="Proteomes" id="UP000199184"/>
    </source>
</evidence>
<feature type="transmembrane region" description="Helical" evidence="5">
    <location>
        <begin position="195"/>
        <end position="218"/>
    </location>
</feature>
<accession>A0A1C3TYN8</accession>
<protein>
    <submittedName>
        <fullName evidence="7">O-antigen ligase like membrane protein</fullName>
    </submittedName>
</protein>
<proteinExistence type="predicted"/>
<dbReference type="Proteomes" id="UP000199184">
    <property type="component" value="Unassembled WGS sequence"/>
</dbReference>
<gene>
    <name evidence="7" type="ORF">GA0061098_1001131</name>
</gene>
<feature type="transmembrane region" description="Helical" evidence="5">
    <location>
        <begin position="89"/>
        <end position="108"/>
    </location>
</feature>
<evidence type="ECO:0000313" key="7">
    <source>
        <dbReference type="EMBL" id="SCB08360.1"/>
    </source>
</evidence>
<feature type="transmembrane region" description="Helical" evidence="5">
    <location>
        <begin position="165"/>
        <end position="183"/>
    </location>
</feature>
<feature type="transmembrane region" description="Helical" evidence="5">
    <location>
        <begin position="142"/>
        <end position="159"/>
    </location>
</feature>
<dbReference type="GO" id="GO:0016020">
    <property type="term" value="C:membrane"/>
    <property type="evidence" value="ECO:0007669"/>
    <property type="project" value="UniProtKB-SubCell"/>
</dbReference>
<dbReference type="Pfam" id="PF04932">
    <property type="entry name" value="Wzy_C"/>
    <property type="match status" value="1"/>
</dbReference>
<feature type="transmembrane region" description="Helical" evidence="5">
    <location>
        <begin position="59"/>
        <end position="77"/>
    </location>
</feature>
<dbReference type="EMBL" id="FMAI01000001">
    <property type="protein sequence ID" value="SCB08360.1"/>
    <property type="molecule type" value="Genomic_DNA"/>
</dbReference>
<feature type="transmembrane region" description="Helical" evidence="5">
    <location>
        <begin position="114"/>
        <end position="130"/>
    </location>
</feature>
<evidence type="ECO:0000256" key="4">
    <source>
        <dbReference type="ARBA" id="ARBA00023136"/>
    </source>
</evidence>
<dbReference type="InterPro" id="IPR007016">
    <property type="entry name" value="O-antigen_ligase-rel_domated"/>
</dbReference>
<feature type="transmembrane region" description="Helical" evidence="5">
    <location>
        <begin position="34"/>
        <end position="53"/>
    </location>
</feature>
<evidence type="ECO:0000259" key="6">
    <source>
        <dbReference type="Pfam" id="PF04932"/>
    </source>
</evidence>
<feature type="transmembrane region" description="Helical" evidence="5">
    <location>
        <begin position="230"/>
        <end position="258"/>
    </location>
</feature>
<keyword evidence="3 5" id="KW-1133">Transmembrane helix</keyword>
<dbReference type="InterPro" id="IPR051533">
    <property type="entry name" value="WaaL-like"/>
</dbReference>
<organism evidence="7 8">
    <name type="scientific">Bradyrhizobium shewense</name>
    <dbReference type="NCBI Taxonomy" id="1761772"/>
    <lineage>
        <taxon>Bacteria</taxon>
        <taxon>Pseudomonadati</taxon>
        <taxon>Pseudomonadota</taxon>
        <taxon>Alphaproteobacteria</taxon>
        <taxon>Hyphomicrobiales</taxon>
        <taxon>Nitrobacteraceae</taxon>
        <taxon>Bradyrhizobium</taxon>
    </lineage>
</organism>
<dbReference type="PANTHER" id="PTHR37422">
    <property type="entry name" value="TEICHURONIC ACID BIOSYNTHESIS PROTEIN TUAE"/>
    <property type="match status" value="1"/>
</dbReference>
<evidence type="ECO:0000256" key="2">
    <source>
        <dbReference type="ARBA" id="ARBA00022692"/>
    </source>
</evidence>
<reference evidence="8" key="1">
    <citation type="submission" date="2016-08" db="EMBL/GenBank/DDBJ databases">
        <authorList>
            <person name="Varghese N."/>
            <person name="Submissions Spin"/>
        </authorList>
    </citation>
    <scope>NUCLEOTIDE SEQUENCE [LARGE SCALE GENOMIC DNA]</scope>
    <source>
        <strain evidence="8">ERR11</strain>
    </source>
</reference>
<evidence type="ECO:0000256" key="3">
    <source>
        <dbReference type="ARBA" id="ARBA00022989"/>
    </source>
</evidence>